<dbReference type="Pfam" id="PF05454">
    <property type="entry name" value="DAG1"/>
    <property type="match status" value="1"/>
</dbReference>
<dbReference type="Gene3D" id="2.60.40.10">
    <property type="entry name" value="Immunoglobulins"/>
    <property type="match status" value="2"/>
</dbReference>
<evidence type="ECO:0000259" key="16">
    <source>
        <dbReference type="PROSITE" id="PS51699"/>
    </source>
</evidence>
<keyword evidence="15" id="KW-1133">Transmembrane helix</keyword>
<dbReference type="PROSITE" id="PS51699">
    <property type="entry name" value="SEA_DG"/>
    <property type="match status" value="1"/>
</dbReference>
<dbReference type="GO" id="GO:0021675">
    <property type="term" value="P:nerve development"/>
    <property type="evidence" value="ECO:0007669"/>
    <property type="project" value="TreeGrafter"/>
</dbReference>
<comment type="function">
    <text evidence="9">Transmembrane protein that plays important roles in connecting the extracellular matrix to the cytoskeleton. Acts as a cell adhesion receptor in both muscle and non-muscle tissues. Receptor for both DMD and UTRN and, through these interactions, scaffolds axin to the cytoskeleton. Also functions in cell adhesion-mediated signaling and implicated in cell polarity.</text>
</comment>
<dbReference type="STRING" id="1561998.A0A1I7U186"/>
<evidence type="ECO:0000256" key="4">
    <source>
        <dbReference type="ARBA" id="ARBA00022553"/>
    </source>
</evidence>
<dbReference type="InterPro" id="IPR030398">
    <property type="entry name" value="SEA_DG_dom"/>
</dbReference>
<evidence type="ECO:0000256" key="8">
    <source>
        <dbReference type="ARBA" id="ARBA00023567"/>
    </source>
</evidence>
<comment type="subcellular location">
    <subcellularLocation>
        <location evidence="1">Cell membrane</location>
        <location evidence="1">Sarcolemma</location>
    </subcellularLocation>
    <subcellularLocation>
        <location evidence="3">Nucleus</location>
        <location evidence="3">Nucleoplasm</location>
    </subcellularLocation>
    <subcellularLocation>
        <location evidence="13">Postsynaptic cell membrane</location>
    </subcellularLocation>
    <subcellularLocation>
        <location evidence="2">Secreted</location>
        <location evidence="2">Extracellular space</location>
    </subcellularLocation>
</comment>
<evidence type="ECO:0000313" key="17">
    <source>
        <dbReference type="Proteomes" id="UP000095282"/>
    </source>
</evidence>
<dbReference type="GO" id="GO:0005509">
    <property type="term" value="F:calcium ion binding"/>
    <property type="evidence" value="ECO:0007669"/>
    <property type="project" value="InterPro"/>
</dbReference>
<keyword evidence="6" id="KW-0539">Nucleus</keyword>
<evidence type="ECO:0000313" key="18">
    <source>
        <dbReference type="WBParaSite" id="Csp11.Scaffold629.g13835.t2"/>
    </source>
</evidence>
<dbReference type="WBParaSite" id="Csp11.Scaffold629.g13835.t2">
    <property type="protein sequence ID" value="Csp11.Scaffold629.g13835.t2"/>
    <property type="gene ID" value="Csp11.Scaffold629.g13835"/>
</dbReference>
<dbReference type="PANTHER" id="PTHR21559">
    <property type="entry name" value="DYSTROGLYCAN-RELATED"/>
    <property type="match status" value="1"/>
</dbReference>
<keyword evidence="15" id="KW-0472">Membrane</keyword>
<evidence type="ECO:0000256" key="1">
    <source>
        <dbReference type="ARBA" id="ARBA00004135"/>
    </source>
</evidence>
<dbReference type="AlphaFoldDB" id="A0A1I7U186"/>
<feature type="compositionally biased region" description="Polar residues" evidence="14">
    <location>
        <begin position="589"/>
        <end position="606"/>
    </location>
</feature>
<evidence type="ECO:0000256" key="10">
    <source>
        <dbReference type="ARBA" id="ARBA00026224"/>
    </source>
</evidence>
<evidence type="ECO:0000256" key="14">
    <source>
        <dbReference type="SAM" id="MobiDB-lite"/>
    </source>
</evidence>
<evidence type="ECO:0000256" key="2">
    <source>
        <dbReference type="ARBA" id="ARBA00004239"/>
    </source>
</evidence>
<dbReference type="GO" id="GO:0007411">
    <property type="term" value="P:axon guidance"/>
    <property type="evidence" value="ECO:0007669"/>
    <property type="project" value="TreeGrafter"/>
</dbReference>
<organism evidence="17 18">
    <name type="scientific">Caenorhabditis tropicalis</name>
    <dbReference type="NCBI Taxonomy" id="1561998"/>
    <lineage>
        <taxon>Eukaryota</taxon>
        <taxon>Metazoa</taxon>
        <taxon>Ecdysozoa</taxon>
        <taxon>Nematoda</taxon>
        <taxon>Chromadorea</taxon>
        <taxon>Rhabditida</taxon>
        <taxon>Rhabditina</taxon>
        <taxon>Rhabditomorpha</taxon>
        <taxon>Rhabditoidea</taxon>
        <taxon>Rhabditidae</taxon>
        <taxon>Peloderinae</taxon>
        <taxon>Caenorhabditis</taxon>
    </lineage>
</organism>
<dbReference type="GO" id="GO:0005576">
    <property type="term" value="C:extracellular region"/>
    <property type="evidence" value="ECO:0007669"/>
    <property type="project" value="UniProtKB-SubCell"/>
</dbReference>
<reference evidence="18" key="1">
    <citation type="submission" date="2016-11" db="UniProtKB">
        <authorList>
            <consortium name="WormBaseParasite"/>
        </authorList>
    </citation>
    <scope>IDENTIFICATION</scope>
</reference>
<dbReference type="InterPro" id="IPR008465">
    <property type="entry name" value="DAG1_C"/>
</dbReference>
<dbReference type="SMART" id="SM00736">
    <property type="entry name" value="CADG"/>
    <property type="match status" value="1"/>
</dbReference>
<protein>
    <recommendedName>
        <fullName evidence="10">Dystroglycan 1</fullName>
    </recommendedName>
    <alternativeName>
        <fullName evidence="12">Dystroglycan</fullName>
    </alternativeName>
    <alternativeName>
        <fullName evidence="11">Dystrophin-associated glycoprotein 1</fullName>
    </alternativeName>
</protein>
<dbReference type="GO" id="GO:0043236">
    <property type="term" value="F:laminin binding"/>
    <property type="evidence" value="ECO:0007669"/>
    <property type="project" value="TreeGrafter"/>
</dbReference>
<name>A0A1I7U186_9PELO</name>
<dbReference type="GO" id="GO:0005654">
    <property type="term" value="C:nucleoplasm"/>
    <property type="evidence" value="ECO:0007669"/>
    <property type="project" value="UniProtKB-SubCell"/>
</dbReference>
<evidence type="ECO:0000256" key="15">
    <source>
        <dbReference type="SAM" id="Phobius"/>
    </source>
</evidence>
<keyword evidence="15" id="KW-0812">Transmembrane</keyword>
<feature type="transmembrane region" description="Helical" evidence="15">
    <location>
        <begin position="501"/>
        <end position="524"/>
    </location>
</feature>
<dbReference type="InterPro" id="IPR006644">
    <property type="entry name" value="Cadg"/>
</dbReference>
<dbReference type="PANTHER" id="PTHR21559:SF21">
    <property type="entry name" value="DYSTROGLYCAN 1"/>
    <property type="match status" value="1"/>
</dbReference>
<dbReference type="GO" id="GO:0002009">
    <property type="term" value="P:morphogenesis of an epithelium"/>
    <property type="evidence" value="ECO:0007669"/>
    <property type="project" value="TreeGrafter"/>
</dbReference>
<proteinExistence type="predicted"/>
<evidence type="ECO:0000256" key="13">
    <source>
        <dbReference type="ARBA" id="ARBA00034100"/>
    </source>
</evidence>
<keyword evidence="4" id="KW-0597">Phosphoprotein</keyword>
<keyword evidence="7" id="KW-0628">Postsynaptic cell membrane</keyword>
<dbReference type="GO" id="GO:0045211">
    <property type="term" value="C:postsynaptic membrane"/>
    <property type="evidence" value="ECO:0007669"/>
    <property type="project" value="UniProtKB-SubCell"/>
</dbReference>
<keyword evidence="5" id="KW-0770">Synapse</keyword>
<dbReference type="InterPro" id="IPR015919">
    <property type="entry name" value="Cadherin-like_sf"/>
</dbReference>
<comment type="function">
    <text evidence="8">The dystroglycan complex is involved in a number of processes including laminin and basement membrane assembly, sarcolemmal stability, cell survival, peripheral nerve myelination, nodal structure, cell migration, and epithelial polarization.</text>
</comment>
<evidence type="ECO:0000256" key="7">
    <source>
        <dbReference type="ARBA" id="ARBA00023257"/>
    </source>
</evidence>
<evidence type="ECO:0000256" key="11">
    <source>
        <dbReference type="ARBA" id="ARBA00030092"/>
    </source>
</evidence>
<evidence type="ECO:0000256" key="6">
    <source>
        <dbReference type="ARBA" id="ARBA00023242"/>
    </source>
</evidence>
<evidence type="ECO:0000256" key="3">
    <source>
        <dbReference type="ARBA" id="ARBA00004642"/>
    </source>
</evidence>
<feature type="region of interest" description="Disordered" evidence="14">
    <location>
        <begin position="550"/>
        <end position="613"/>
    </location>
</feature>
<sequence length="613" mass="69042">MSHRFPRITVLDDNYAISRPLALLRGPRMRLTFLALLVLLVTTALADTVVFIGELFEHNLGDNFTIATGQNSRPLPSWLMIRNQILTGIPTENDVGRHTVVITSRGRKPVYLYLNVEEEVVNPCGTNNTFWMETYHEQNATLANRVNTALAMSELELDPNVKTVRIYSYNFSLINRDLEVITQEDVHGQYMAIWKVACEDFDEALNYMDDFVDREDVDYDSLKLAKGFFKAGVAPKPTQSLDEETTTAEYIRTTTQVSRTTRRIMDNKPILLNRLPSFVCTRGEMCELRVPAETFKDAEDGDTFKMKLSVLALDNAEVWMINESNKGLIGIPMRTGEFNYRLEARDKAGQLASAPFQVNVKPALPTNHRIELEMDMPTPQQMATNPSKRNLLMRALARSLKAPVHSFTIQEIGSKNNKTMVAFSNNTIPYKVCDEVALDAMASKMIMKQKMRTKTEFVKTMGNQFYVRRATMVRHRNCDETVEISTTAPTIQSMQEADSQLLLICILLFLLLVIAVSIIIYCACIKKSGKKKSPSTEYVSKGLPVVFPDEVDEADPTHAGTPMLAREERPPLKVSQHENPLYKPPPPIASNSPRLGHASSSSNQKLPSPFIPP</sequence>
<feature type="domain" description="Peptidase S72" evidence="16">
    <location>
        <begin position="365"/>
        <end position="477"/>
    </location>
</feature>
<dbReference type="SUPFAM" id="SSF49313">
    <property type="entry name" value="Cadherin-like"/>
    <property type="match status" value="2"/>
</dbReference>
<dbReference type="InterPro" id="IPR013783">
    <property type="entry name" value="Ig-like_fold"/>
</dbReference>
<evidence type="ECO:0000256" key="5">
    <source>
        <dbReference type="ARBA" id="ARBA00023018"/>
    </source>
</evidence>
<evidence type="ECO:0000256" key="12">
    <source>
        <dbReference type="ARBA" id="ARBA00031034"/>
    </source>
</evidence>
<dbReference type="GO" id="GO:0016011">
    <property type="term" value="C:dystroglycan complex"/>
    <property type="evidence" value="ECO:0007669"/>
    <property type="project" value="TreeGrafter"/>
</dbReference>
<evidence type="ECO:0000256" key="9">
    <source>
        <dbReference type="ARBA" id="ARBA00024991"/>
    </source>
</evidence>
<dbReference type="GO" id="GO:0042383">
    <property type="term" value="C:sarcolemma"/>
    <property type="evidence" value="ECO:0007669"/>
    <property type="project" value="UniProtKB-SubCell"/>
</dbReference>
<accession>A0A1I7U186</accession>
<keyword evidence="17" id="KW-1185">Reference proteome</keyword>
<dbReference type="Proteomes" id="UP000095282">
    <property type="component" value="Unplaced"/>
</dbReference>